<sequence>MLSLLPPLSLSLTRRRPFHFLHRRLAPLLFVSPTLRPLLSLLPPLSLSLMRRRPFRPLLLRASVQFRRPLALQLAVRALTVSPVQPLLFSVAVYLFPRSSTTAPSFLSSLHNGFFLLIY</sequence>
<protein>
    <submittedName>
        <fullName evidence="1">Uncharacterized protein</fullName>
    </submittedName>
</protein>
<comment type="caution">
    <text evidence="1">The sequence shown here is derived from an EMBL/GenBank/DDBJ whole genome shotgun (WGS) entry which is preliminary data.</text>
</comment>
<reference evidence="1 2" key="1">
    <citation type="submission" date="2020-08" db="EMBL/GenBank/DDBJ databases">
        <title>Genomic Encyclopedia of Type Strains, Phase IV (KMG-IV): sequencing the most valuable type-strain genomes for metagenomic binning, comparative biology and taxonomic classification.</title>
        <authorList>
            <person name="Goeker M."/>
        </authorList>
    </citation>
    <scope>NUCLEOTIDE SEQUENCE [LARGE SCALE GENOMIC DNA]</scope>
    <source>
        <strain evidence="1 2">DSM 17075</strain>
    </source>
</reference>
<proteinExistence type="predicted"/>
<dbReference type="EMBL" id="JACIDE010000003">
    <property type="protein sequence ID" value="MBB4072889.1"/>
    <property type="molecule type" value="Genomic_DNA"/>
</dbReference>
<evidence type="ECO:0000313" key="1">
    <source>
        <dbReference type="EMBL" id="MBB4072889.1"/>
    </source>
</evidence>
<dbReference type="AlphaFoldDB" id="A0A840DTM7"/>
<accession>A0A840DTM7</accession>
<name>A0A840DTM7_9BACL</name>
<gene>
    <name evidence="1" type="ORF">GGR02_000649</name>
</gene>
<dbReference type="Proteomes" id="UP000559598">
    <property type="component" value="Unassembled WGS sequence"/>
</dbReference>
<keyword evidence="2" id="KW-1185">Reference proteome</keyword>
<evidence type="ECO:0000313" key="2">
    <source>
        <dbReference type="Proteomes" id="UP000559598"/>
    </source>
</evidence>
<organism evidence="1 2">
    <name type="scientific">Anoxybacteroides voinovskiense</name>
    <dbReference type="NCBI Taxonomy" id="230470"/>
    <lineage>
        <taxon>Bacteria</taxon>
        <taxon>Bacillati</taxon>
        <taxon>Bacillota</taxon>
        <taxon>Bacilli</taxon>
        <taxon>Bacillales</taxon>
        <taxon>Anoxybacillaceae</taxon>
        <taxon>Anoxybacteroides</taxon>
    </lineage>
</organism>